<feature type="transmembrane region" description="Helical" evidence="2">
    <location>
        <begin position="208"/>
        <end position="231"/>
    </location>
</feature>
<dbReference type="PANTHER" id="PTHR23028:SF53">
    <property type="entry name" value="ACYL_TRANSF_3 DOMAIN-CONTAINING PROTEIN"/>
    <property type="match status" value="1"/>
</dbReference>
<feature type="transmembrane region" description="Helical" evidence="2">
    <location>
        <begin position="269"/>
        <end position="285"/>
    </location>
</feature>
<evidence type="ECO:0000256" key="2">
    <source>
        <dbReference type="SAM" id="Phobius"/>
    </source>
</evidence>
<keyword evidence="2" id="KW-1133">Transmembrane helix</keyword>
<proteinExistence type="predicted"/>
<feature type="transmembrane region" description="Helical" evidence="2">
    <location>
        <begin position="305"/>
        <end position="326"/>
    </location>
</feature>
<keyword evidence="4" id="KW-0808">Transferase</keyword>
<organism evidence="4 5">
    <name type="scientific">Klenkia terrae</name>
    <dbReference type="NCBI Taxonomy" id="1052259"/>
    <lineage>
        <taxon>Bacteria</taxon>
        <taxon>Bacillati</taxon>
        <taxon>Actinomycetota</taxon>
        <taxon>Actinomycetes</taxon>
        <taxon>Geodermatophilales</taxon>
        <taxon>Geodermatophilaceae</taxon>
        <taxon>Klenkia</taxon>
    </lineage>
</organism>
<dbReference type="GO" id="GO:0016746">
    <property type="term" value="F:acyltransferase activity"/>
    <property type="evidence" value="ECO:0007669"/>
    <property type="project" value="UniProtKB-KW"/>
</dbReference>
<dbReference type="Proteomes" id="UP001373496">
    <property type="component" value="Unassembled WGS sequence"/>
</dbReference>
<feature type="region of interest" description="Disordered" evidence="1">
    <location>
        <begin position="379"/>
        <end position="441"/>
    </location>
</feature>
<feature type="transmembrane region" description="Helical" evidence="2">
    <location>
        <begin position="243"/>
        <end position="262"/>
    </location>
</feature>
<evidence type="ECO:0000313" key="5">
    <source>
        <dbReference type="Proteomes" id="UP001373496"/>
    </source>
</evidence>
<feature type="transmembrane region" description="Helical" evidence="2">
    <location>
        <begin position="74"/>
        <end position="96"/>
    </location>
</feature>
<feature type="transmembrane region" description="Helical" evidence="2">
    <location>
        <begin position="158"/>
        <end position="175"/>
    </location>
</feature>
<dbReference type="PANTHER" id="PTHR23028">
    <property type="entry name" value="ACETYLTRANSFERASE"/>
    <property type="match status" value="1"/>
</dbReference>
<name>A0ABU8E382_9ACTN</name>
<feature type="domain" description="Acyltransferase 3" evidence="3">
    <location>
        <begin position="1"/>
        <end position="322"/>
    </location>
</feature>
<dbReference type="InterPro" id="IPR002656">
    <property type="entry name" value="Acyl_transf_3_dom"/>
</dbReference>
<feature type="transmembrane region" description="Helical" evidence="2">
    <location>
        <begin position="181"/>
        <end position="201"/>
    </location>
</feature>
<dbReference type="EMBL" id="JBAPLV010000005">
    <property type="protein sequence ID" value="MEI4278107.1"/>
    <property type="molecule type" value="Genomic_DNA"/>
</dbReference>
<sequence>MDALRFLAALAVVAFHLTGINPGWEGRAPAETDTLGRWAAYGAMGVPLFFVISGFVVLMTAWGRDVPHFVASRIGRLFPAYWVAVGIAAVFAFVLWPAGSVSEGVAPTKGDALVNLTMLQGAFGVRDLDGAFWTLWTEARFYVLVAVLVVVGITRRRVLAFAALWPLAGAMAQQAGQPLVATVLIADYSPYFAGGMLLYLLHRCGHDLLTWLLVGMQALFALHFALGYYPVALTRATGWATSGTLVAVVSTACFGLVALVTLTRVNRVGARWMTTLGALTYPLYLVHEKLGYFVIHLLAGRTSAWLVLAAALAAPLALAVLVHRAVERPLGLRLRTAVLTALRRDEAPEPTRAPAVAGPAVPAPAEAVAVAVATGETPLTTSARRPVTHPVPMHAGSRSTAQFPAVHRSPSTRGPAATGPVGRPAVPTTSSSARHSAVLDS</sequence>
<feature type="transmembrane region" description="Helical" evidence="2">
    <location>
        <begin position="38"/>
        <end position="62"/>
    </location>
</feature>
<keyword evidence="2" id="KW-0472">Membrane</keyword>
<keyword evidence="2" id="KW-0812">Transmembrane</keyword>
<accession>A0ABU8E382</accession>
<comment type="caution">
    <text evidence="4">The sequence shown here is derived from an EMBL/GenBank/DDBJ whole genome shotgun (WGS) entry which is preliminary data.</text>
</comment>
<protein>
    <submittedName>
        <fullName evidence="4">Acyltransferase</fullName>
        <ecNumber evidence="4">2.3.-.-</ecNumber>
    </submittedName>
</protein>
<dbReference type="EC" id="2.3.-.-" evidence="4"/>
<gene>
    <name evidence="4" type="ORF">UXQ13_06475</name>
</gene>
<dbReference type="RefSeq" id="WP_336391972.1">
    <property type="nucleotide sequence ID" value="NZ_JBAPLV010000005.1"/>
</dbReference>
<evidence type="ECO:0000313" key="4">
    <source>
        <dbReference type="EMBL" id="MEI4278107.1"/>
    </source>
</evidence>
<keyword evidence="5" id="KW-1185">Reference proteome</keyword>
<feature type="transmembrane region" description="Helical" evidence="2">
    <location>
        <begin position="131"/>
        <end position="151"/>
    </location>
</feature>
<keyword evidence="4" id="KW-0012">Acyltransferase</keyword>
<evidence type="ECO:0000259" key="3">
    <source>
        <dbReference type="Pfam" id="PF01757"/>
    </source>
</evidence>
<evidence type="ECO:0000256" key="1">
    <source>
        <dbReference type="SAM" id="MobiDB-lite"/>
    </source>
</evidence>
<reference evidence="4 5" key="1">
    <citation type="submission" date="2024-03" db="EMBL/GenBank/DDBJ databases">
        <title>Draft genome sequence of Klenkia terrae.</title>
        <authorList>
            <person name="Duangmal K."/>
            <person name="Chantavorakit T."/>
        </authorList>
    </citation>
    <scope>NUCLEOTIDE SEQUENCE [LARGE SCALE GENOMIC DNA]</scope>
    <source>
        <strain evidence="4 5">JCM 17786</strain>
    </source>
</reference>
<dbReference type="Pfam" id="PF01757">
    <property type="entry name" value="Acyl_transf_3"/>
    <property type="match status" value="1"/>
</dbReference>
<dbReference type="InterPro" id="IPR050879">
    <property type="entry name" value="Acyltransferase_3"/>
</dbReference>